<evidence type="ECO:0008006" key="3">
    <source>
        <dbReference type="Google" id="ProtNLM"/>
    </source>
</evidence>
<evidence type="ECO:0000313" key="2">
    <source>
        <dbReference type="Proteomes" id="UP001156870"/>
    </source>
</evidence>
<sequence length="198" mass="21583">MASGVMLPGQYEDEITGLNYNWHRDYDPSLGRYIQSDPLGLYDGPNTYGYVHQNPINKFDPTGEAVFLAAPAVPAAIEVLGASASLATAWWVGTNNNQLQSQSCPGTPSGDPDCDKLNKDVQDAKKEIKNKFTGVGAACRPGMSKWQLNDRKASWLRLARARTISIQRCWNGGDENHQSETGSAWSHVQNCDALIGAL</sequence>
<gene>
    <name evidence="1" type="ORF">GCM10007877_29470</name>
</gene>
<protein>
    <recommendedName>
        <fullName evidence="3">RHS repeat-associated core domain-containing protein</fullName>
    </recommendedName>
</protein>
<dbReference type="RefSeq" id="WP_232595816.1">
    <property type="nucleotide sequence ID" value="NZ_BSPD01000070.1"/>
</dbReference>
<dbReference type="InterPro" id="IPR022385">
    <property type="entry name" value="Rhs_assc_core"/>
</dbReference>
<dbReference type="Proteomes" id="UP001156870">
    <property type="component" value="Unassembled WGS sequence"/>
</dbReference>
<keyword evidence="2" id="KW-1185">Reference proteome</keyword>
<accession>A0AA37WN64</accession>
<organism evidence="1 2">
    <name type="scientific">Marinibactrum halimedae</name>
    <dbReference type="NCBI Taxonomy" id="1444977"/>
    <lineage>
        <taxon>Bacteria</taxon>
        <taxon>Pseudomonadati</taxon>
        <taxon>Pseudomonadota</taxon>
        <taxon>Gammaproteobacteria</taxon>
        <taxon>Cellvibrionales</taxon>
        <taxon>Cellvibrionaceae</taxon>
        <taxon>Marinibactrum</taxon>
    </lineage>
</organism>
<dbReference type="PANTHER" id="PTHR32305:SF15">
    <property type="entry name" value="PROTEIN RHSA-RELATED"/>
    <property type="match status" value="1"/>
</dbReference>
<dbReference type="EMBL" id="BSPD01000070">
    <property type="protein sequence ID" value="GLS27228.1"/>
    <property type="molecule type" value="Genomic_DNA"/>
</dbReference>
<dbReference type="NCBIfam" id="TIGR03696">
    <property type="entry name" value="Rhs_assc_core"/>
    <property type="match status" value="1"/>
</dbReference>
<dbReference type="PANTHER" id="PTHR32305">
    <property type="match status" value="1"/>
</dbReference>
<evidence type="ECO:0000313" key="1">
    <source>
        <dbReference type="EMBL" id="GLS27228.1"/>
    </source>
</evidence>
<dbReference type="Gene3D" id="2.180.10.10">
    <property type="entry name" value="RHS repeat-associated core"/>
    <property type="match status" value="1"/>
</dbReference>
<name>A0AA37WN64_9GAMM</name>
<comment type="caution">
    <text evidence="1">The sequence shown here is derived from an EMBL/GenBank/DDBJ whole genome shotgun (WGS) entry which is preliminary data.</text>
</comment>
<dbReference type="AlphaFoldDB" id="A0AA37WN64"/>
<proteinExistence type="predicted"/>
<dbReference type="InterPro" id="IPR050708">
    <property type="entry name" value="T6SS_VgrG/RHS"/>
</dbReference>
<dbReference type="PRINTS" id="PR00394">
    <property type="entry name" value="RHSPROTEIN"/>
</dbReference>
<reference evidence="1 2" key="1">
    <citation type="journal article" date="2014" name="Int. J. Syst. Evol. Microbiol.">
        <title>Complete genome sequence of Corynebacterium casei LMG S-19264T (=DSM 44701T), isolated from a smear-ripened cheese.</title>
        <authorList>
            <consortium name="US DOE Joint Genome Institute (JGI-PGF)"/>
            <person name="Walter F."/>
            <person name="Albersmeier A."/>
            <person name="Kalinowski J."/>
            <person name="Ruckert C."/>
        </authorList>
    </citation>
    <scope>NUCLEOTIDE SEQUENCE [LARGE SCALE GENOMIC DNA]</scope>
    <source>
        <strain evidence="1 2">NBRC 110095</strain>
    </source>
</reference>